<dbReference type="InterPro" id="IPR024134">
    <property type="entry name" value="SOD_Cu/Zn_/chaperone"/>
</dbReference>
<keyword evidence="2" id="KW-0732">Signal</keyword>
<dbReference type="EMBL" id="CAJFCJ010000012">
    <property type="protein sequence ID" value="CAD5120099.1"/>
    <property type="molecule type" value="Genomic_DNA"/>
</dbReference>
<feature type="transmembrane region" description="Helical" evidence="1">
    <location>
        <begin position="183"/>
        <end position="200"/>
    </location>
</feature>
<dbReference type="Proteomes" id="UP000549394">
    <property type="component" value="Unassembled WGS sequence"/>
</dbReference>
<evidence type="ECO:0000256" key="1">
    <source>
        <dbReference type="SAM" id="Phobius"/>
    </source>
</evidence>
<evidence type="ECO:0000256" key="2">
    <source>
        <dbReference type="SAM" id="SignalP"/>
    </source>
</evidence>
<reference evidence="4 5" key="1">
    <citation type="submission" date="2020-08" db="EMBL/GenBank/DDBJ databases">
        <authorList>
            <person name="Hejnol A."/>
        </authorList>
    </citation>
    <scope>NUCLEOTIDE SEQUENCE [LARGE SCALE GENOMIC DNA]</scope>
</reference>
<keyword evidence="1" id="KW-0472">Membrane</keyword>
<evidence type="ECO:0000313" key="5">
    <source>
        <dbReference type="Proteomes" id="UP000549394"/>
    </source>
</evidence>
<feature type="chain" id="PRO_5029652455" evidence="2">
    <location>
        <begin position="21"/>
        <end position="201"/>
    </location>
</feature>
<comment type="caution">
    <text evidence="4">The sequence shown here is derived from an EMBL/GenBank/DDBJ whole genome shotgun (WGS) entry which is preliminary data.</text>
</comment>
<dbReference type="CDD" id="cd00305">
    <property type="entry name" value="Cu-Zn_Superoxide_Dismutase"/>
    <property type="match status" value="1"/>
</dbReference>
<dbReference type="SUPFAM" id="SSF49329">
    <property type="entry name" value="Cu,Zn superoxide dismutase-like"/>
    <property type="match status" value="1"/>
</dbReference>
<protein>
    <submittedName>
        <fullName evidence="4">DgyrCDS8678</fullName>
    </submittedName>
</protein>
<feature type="signal peptide" evidence="2">
    <location>
        <begin position="1"/>
        <end position="20"/>
    </location>
</feature>
<dbReference type="OrthoDB" id="2015551at2759"/>
<keyword evidence="5" id="KW-1185">Reference proteome</keyword>
<evidence type="ECO:0000259" key="3">
    <source>
        <dbReference type="Pfam" id="PF00080"/>
    </source>
</evidence>
<keyword evidence="1" id="KW-1133">Transmembrane helix</keyword>
<sequence>MSTKLIILAVAIIAMGGVAAKKATCVLQVGVTEGKGITGKITIEENSESGTTKFMIDIKGVNTTNGSSLKGFHVHQYGKLSEECSAAGGHFNPFNKNHGSPNDTNRHVGDLGNVIVETDGTIHQTISDQIAKLTGENNIMGKSIVLHQDKDDLTSQPTGAAGKRLACCLIVESDIGNAYRIKPSVFLSLLLTISMYIFLYK</sequence>
<dbReference type="Gene3D" id="2.60.40.200">
    <property type="entry name" value="Superoxide dismutase, copper/zinc binding domain"/>
    <property type="match status" value="1"/>
</dbReference>
<dbReference type="GO" id="GO:0006801">
    <property type="term" value="P:superoxide metabolic process"/>
    <property type="evidence" value="ECO:0007669"/>
    <property type="project" value="InterPro"/>
</dbReference>
<dbReference type="PRINTS" id="PR00068">
    <property type="entry name" value="CUZNDISMTASE"/>
</dbReference>
<organism evidence="4 5">
    <name type="scientific">Dimorphilus gyrociliatus</name>
    <dbReference type="NCBI Taxonomy" id="2664684"/>
    <lineage>
        <taxon>Eukaryota</taxon>
        <taxon>Metazoa</taxon>
        <taxon>Spiralia</taxon>
        <taxon>Lophotrochozoa</taxon>
        <taxon>Annelida</taxon>
        <taxon>Polychaeta</taxon>
        <taxon>Polychaeta incertae sedis</taxon>
        <taxon>Dinophilidae</taxon>
        <taxon>Dimorphilus</taxon>
    </lineage>
</organism>
<dbReference type="PANTHER" id="PTHR10003">
    <property type="entry name" value="SUPEROXIDE DISMUTASE CU-ZN -RELATED"/>
    <property type="match status" value="1"/>
</dbReference>
<dbReference type="AlphaFoldDB" id="A0A7I8VWB7"/>
<feature type="domain" description="Superoxide dismutase copper/zinc binding" evidence="3">
    <location>
        <begin position="38"/>
        <end position="170"/>
    </location>
</feature>
<name>A0A7I8VWB7_9ANNE</name>
<dbReference type="InterPro" id="IPR036423">
    <property type="entry name" value="SOD-like_Cu/Zn_dom_sf"/>
</dbReference>
<proteinExistence type="predicted"/>
<keyword evidence="1" id="KW-0812">Transmembrane</keyword>
<dbReference type="Pfam" id="PF00080">
    <property type="entry name" value="Sod_Cu"/>
    <property type="match status" value="1"/>
</dbReference>
<dbReference type="GO" id="GO:0005507">
    <property type="term" value="F:copper ion binding"/>
    <property type="evidence" value="ECO:0007669"/>
    <property type="project" value="InterPro"/>
</dbReference>
<gene>
    <name evidence="4" type="ORF">DGYR_LOCUS8237</name>
</gene>
<evidence type="ECO:0000313" key="4">
    <source>
        <dbReference type="EMBL" id="CAD5120099.1"/>
    </source>
</evidence>
<dbReference type="InterPro" id="IPR001424">
    <property type="entry name" value="SOD_Cu_Zn_dom"/>
</dbReference>
<accession>A0A7I8VWB7</accession>